<dbReference type="AlphaFoldDB" id="A0A0N7JV51"/>
<accession>A0A0N7JV51</accession>
<reference evidence="1 2" key="1">
    <citation type="journal article" date="2014" name="Genome Announc.">
        <title>Draft Genome Sequence of the Haloacid-Degrading Burkholderia caribensis Strain MBA4.</title>
        <authorList>
            <person name="Pan Y."/>
            <person name="Kong K.F."/>
            <person name="Tsang J.S."/>
        </authorList>
    </citation>
    <scope>NUCLEOTIDE SEQUENCE [LARGE SCALE GENOMIC DNA]</scope>
    <source>
        <strain evidence="1 2">MBA4</strain>
    </source>
</reference>
<dbReference type="Proteomes" id="UP000019146">
    <property type="component" value="Chromosome 2"/>
</dbReference>
<protein>
    <recommendedName>
        <fullName evidence="3">Apea-like HEPN domain-containing protein</fullName>
    </recommendedName>
</protein>
<dbReference type="EMBL" id="CP012747">
    <property type="protein sequence ID" value="ALL68237.1"/>
    <property type="molecule type" value="Genomic_DNA"/>
</dbReference>
<proteinExistence type="predicted"/>
<name>A0A0N7JV51_9BURK</name>
<evidence type="ECO:0000313" key="1">
    <source>
        <dbReference type="EMBL" id="ALL68237.1"/>
    </source>
</evidence>
<evidence type="ECO:0000313" key="2">
    <source>
        <dbReference type="Proteomes" id="UP000019146"/>
    </source>
</evidence>
<sequence>MPGDLTLVAQADVDAVMDAYADRPNLPIRQGALLELADWQSGMDVTDEQLTQLFRIRHLLGFSALAHRELFHHSGYSNFDTYVLVVQRFKPNEPSTFSFSVRRRDGQSTHFWGSDEFAFHRPTHVDAGAKIVFDEALLAALLELPDSHEHIYEAIVEFNLANTDSADVPDHVEVVMCKSAFEWLLQIDSNVKSFEVALEAGLSGIDFQPSEGPFIAKWSTRWPKSLNLLGAWVRDFCAVRGTSAHGAKKTDFVWTSRRHLAFIAIFFPLLVKKVLADEGLMTLADEDIERLRHIHAYLAHDPFDFDWHSGASHPWSEARSQETIAMLAKRLYPDWK</sequence>
<evidence type="ECO:0008006" key="3">
    <source>
        <dbReference type="Google" id="ProtNLM"/>
    </source>
</evidence>
<gene>
    <name evidence="1" type="ORF">K788_00003715</name>
</gene>
<organism evidence="1 2">
    <name type="scientific">Paraburkholderia caribensis MBA4</name>
    <dbReference type="NCBI Taxonomy" id="1323664"/>
    <lineage>
        <taxon>Bacteria</taxon>
        <taxon>Pseudomonadati</taxon>
        <taxon>Pseudomonadota</taxon>
        <taxon>Betaproteobacteria</taxon>
        <taxon>Burkholderiales</taxon>
        <taxon>Burkholderiaceae</taxon>
        <taxon>Paraburkholderia</taxon>
    </lineage>
</organism>
<dbReference type="KEGG" id="bcai:K788_00003715"/>